<sequence>MTRSRRLVGLALSGAVALTCAVRTVPAQAAPAADTPVATVQLNRATPPEVLFGWAGASGFRYTLPDTGSSTAHWADHPGYTPPAHAGPDDLATGTDVITTGGVGTVTQKHQSTGVSVTLTVPQGQTYKAAVGWSALTQDADGALHVLRAAGDGTTTDLPVTGLPSGAAPDGVFRTGGSVRRLAVGYTLDGVDSLGLIDLADGTFRSYVTGVTSTGPVRFNDRWLVAGNRVARIDAAPGTDPVPAPTYGDYKIQGVVGDQLMLADPSVVFSPDTYRLVGISLADGVRTTVIDRSSGSYTPTLDGGLLATAGPSSADWHVYRVTPTGTGATAAPVLDVEANRATIEGIMLAGGELLMYGNTTDQGGYDAVHGVQLDAAGRPAGPQTHRASLLNPSPCLAGDVACPQFEALGDGGFAYLSTGADGKESVHVTGRTPNTYATVATGSSGGRIGTGTGRYVLYNGGTPGAQKVADFPRGAGGETALDRTRTAAAVWGQRLWTPGSSLGSVVAYDLKSRKNPATVATGAPCTPSEIQAVDAWLYWSCGASGPAGVYDRATGRAITVPAGQARLADGYLVRENRTTHELLLTDFHAGSATTRTLAVLPATDRDTGGNTGRWTVDRFGGNVAHLTDRGQVALVTAGVPTSPLAQMEAQTDAAPGPTTAEPWQPVWQLSKPSAWTLQLISATGTVVRTLTGTSTAAAVRASWDGATTAGGRAPRGTYTWKLTAAPRDDEGPGLLLTGTTTVD</sequence>
<dbReference type="Pfam" id="PF13860">
    <property type="entry name" value="FlgD_ig"/>
    <property type="match status" value="1"/>
</dbReference>
<dbReference type="AlphaFoldDB" id="A0A5Q0LC44"/>
<feature type="chain" id="PRO_5025057144" description="FlgD/Vpr Ig-like domain-containing protein" evidence="2">
    <location>
        <begin position="30"/>
        <end position="743"/>
    </location>
</feature>
<evidence type="ECO:0000256" key="2">
    <source>
        <dbReference type="SAM" id="SignalP"/>
    </source>
</evidence>
<name>A0A5Q0LC44_9ACTN</name>
<proteinExistence type="predicted"/>
<organism evidence="4 5">
    <name type="scientific">Streptomyces fagopyri</name>
    <dbReference type="NCBI Taxonomy" id="2662397"/>
    <lineage>
        <taxon>Bacteria</taxon>
        <taxon>Bacillati</taxon>
        <taxon>Actinomycetota</taxon>
        <taxon>Actinomycetes</taxon>
        <taxon>Kitasatosporales</taxon>
        <taxon>Streptomycetaceae</taxon>
        <taxon>Streptomyces</taxon>
    </lineage>
</organism>
<accession>A0A5Q0LC44</accession>
<evidence type="ECO:0000259" key="3">
    <source>
        <dbReference type="Pfam" id="PF13860"/>
    </source>
</evidence>
<evidence type="ECO:0000313" key="5">
    <source>
        <dbReference type="Proteomes" id="UP000326179"/>
    </source>
</evidence>
<dbReference type="RefSeq" id="WP_153288424.1">
    <property type="nucleotide sequence ID" value="NZ_CP045643.1"/>
</dbReference>
<keyword evidence="2" id="KW-0732">Signal</keyword>
<keyword evidence="5" id="KW-1185">Reference proteome</keyword>
<feature type="domain" description="FlgD/Vpr Ig-like" evidence="3">
    <location>
        <begin position="673"/>
        <end position="725"/>
    </location>
</feature>
<dbReference type="EMBL" id="CP045643">
    <property type="protein sequence ID" value="QFZ74079.1"/>
    <property type="molecule type" value="Genomic_DNA"/>
</dbReference>
<protein>
    <recommendedName>
        <fullName evidence="3">FlgD/Vpr Ig-like domain-containing protein</fullName>
    </recommendedName>
</protein>
<evidence type="ECO:0000313" key="4">
    <source>
        <dbReference type="EMBL" id="QFZ74079.1"/>
    </source>
</evidence>
<feature type="region of interest" description="Disordered" evidence="1">
    <location>
        <begin position="724"/>
        <end position="743"/>
    </location>
</feature>
<evidence type="ECO:0000256" key="1">
    <source>
        <dbReference type="SAM" id="MobiDB-lite"/>
    </source>
</evidence>
<gene>
    <name evidence="4" type="ORF">GFH48_13210</name>
</gene>
<dbReference type="InterPro" id="IPR025965">
    <property type="entry name" value="FlgD/Vpr_Ig-like"/>
</dbReference>
<feature type="compositionally biased region" description="Low complexity" evidence="1">
    <location>
        <begin position="732"/>
        <end position="743"/>
    </location>
</feature>
<dbReference type="Gene3D" id="2.60.40.4070">
    <property type="match status" value="1"/>
</dbReference>
<feature type="signal peptide" evidence="2">
    <location>
        <begin position="1"/>
        <end position="29"/>
    </location>
</feature>
<dbReference type="Proteomes" id="UP000326179">
    <property type="component" value="Chromosome"/>
</dbReference>
<dbReference type="KEGG" id="sfy:GFH48_13210"/>
<reference evidence="4 5" key="1">
    <citation type="submission" date="2019-10" db="EMBL/GenBank/DDBJ databases">
        <title>A novel species.</title>
        <authorList>
            <person name="Gao J."/>
        </authorList>
    </citation>
    <scope>NUCLEOTIDE SEQUENCE [LARGE SCALE GENOMIC DNA]</scope>
    <source>
        <strain evidence="4 5">QMT-28</strain>
    </source>
</reference>